<dbReference type="GeneID" id="3238848"/>
<dbReference type="KEGG" id="vg:3238848"/>
<evidence type="ECO:0000313" key="2">
    <source>
        <dbReference type="Proteomes" id="UP000203537"/>
    </source>
</evidence>
<dbReference type="RefSeq" id="YP_184911.1">
    <property type="nucleotide sequence ID" value="NC_006662.1"/>
</dbReference>
<proteinExistence type="predicted"/>
<protein>
    <submittedName>
        <fullName evidence="1">Uncharacterized protein</fullName>
    </submittedName>
</protein>
<evidence type="ECO:0000313" key="1">
    <source>
        <dbReference type="EMBL" id="CAG17507.1"/>
    </source>
</evidence>
<name>Q5ZNS7_9VIRU</name>
<organism evidence="1 2">
    <name type="scientific">Bracoviriform congregatae</name>
    <dbReference type="NCBI Taxonomy" id="39640"/>
    <lineage>
        <taxon>Viruses</taxon>
        <taxon>Viruses incertae sedis</taxon>
        <taxon>Polydnaviriformidae</taxon>
        <taxon>Bracoviriform</taxon>
    </lineage>
</organism>
<sequence>MIQIVILMIRCIAELAINRISKENDYTAYSHNNDKYPHSNDIVFSVYELADRNSLATLSEINYYECPLALTETRSLLLCTANTH</sequence>
<dbReference type="Proteomes" id="UP000203537">
    <property type="component" value="Genome"/>
</dbReference>
<reference evidence="1 2" key="1">
    <citation type="journal article" date="2004" name="Science">
        <title>Genome sequence of a polydnavirus: insights into symbiotic virus evolution.</title>
        <authorList>
            <person name="Espagne E."/>
            <person name="Dupuy C."/>
            <person name="Huguet E."/>
            <person name="Cattolico L."/>
            <person name="Provost B."/>
            <person name="Martins N."/>
            <person name="Poirie M."/>
            <person name="Periquet G."/>
            <person name="Drezen J.M."/>
        </authorList>
    </citation>
    <scope>NUCLEOTIDE SEQUENCE [LARGE SCALE GENOMIC DNA]</scope>
</reference>
<accession>Q5ZNS7</accession>
<dbReference type="EMBL" id="AJ632333">
    <property type="protein sequence ID" value="CAG17507.1"/>
    <property type="molecule type" value="Genomic_DNA"/>
</dbReference>
<gene>
    <name evidence="1" type="ORF">CcBV_36.5</name>
</gene>